<dbReference type="Proteomes" id="UP000316313">
    <property type="component" value="Chromosome"/>
</dbReference>
<evidence type="ECO:0000256" key="2">
    <source>
        <dbReference type="ARBA" id="ARBA00022448"/>
    </source>
</evidence>
<protein>
    <recommendedName>
        <fullName evidence="6 7">Thioredoxin</fullName>
    </recommendedName>
</protein>
<evidence type="ECO:0000259" key="10">
    <source>
        <dbReference type="PROSITE" id="PS51352"/>
    </source>
</evidence>
<dbReference type="AlphaFoldDB" id="A0A4Y6UJU1"/>
<dbReference type="InterPro" id="IPR036249">
    <property type="entry name" value="Thioredoxin-like_sf"/>
</dbReference>
<evidence type="ECO:0000256" key="3">
    <source>
        <dbReference type="ARBA" id="ARBA00022982"/>
    </source>
</evidence>
<dbReference type="PIRSF" id="PIRSF000077">
    <property type="entry name" value="Thioredoxin"/>
    <property type="match status" value="1"/>
</dbReference>
<feature type="site" description="Deprotonates C-terminal active site Cys" evidence="8">
    <location>
        <position position="32"/>
    </location>
</feature>
<dbReference type="EMBL" id="CP038141">
    <property type="protein sequence ID" value="QDH16661.1"/>
    <property type="molecule type" value="Genomic_DNA"/>
</dbReference>
<sequence length="113" mass="12348">MKGFKMSDHTVAVTDGSFSKDVLESNEPVLVDFWAEWCGPCRMVAPALDEIGAEYQGRLKVAKVNIDSNPETPTKYGVRSIPTFIVFKGGKPVAQQMGAMPKSQLKAWVDSAL</sequence>
<dbReference type="GO" id="GO:0045454">
    <property type="term" value="P:cell redox homeostasis"/>
    <property type="evidence" value="ECO:0007669"/>
    <property type="project" value="TreeGrafter"/>
</dbReference>
<dbReference type="InterPro" id="IPR013766">
    <property type="entry name" value="Thioredoxin_domain"/>
</dbReference>
<gene>
    <name evidence="11" type="primary">trxA</name>
    <name evidence="11" type="ORF">E3D00_03030</name>
</gene>
<dbReference type="GO" id="GO:0005829">
    <property type="term" value="C:cytosol"/>
    <property type="evidence" value="ECO:0007669"/>
    <property type="project" value="TreeGrafter"/>
</dbReference>
<keyword evidence="5 9" id="KW-0676">Redox-active center</keyword>
<accession>A0A4Y6UJU1</accession>
<feature type="active site" description="Nucleophile" evidence="8">
    <location>
        <position position="41"/>
    </location>
</feature>
<dbReference type="NCBIfam" id="TIGR01068">
    <property type="entry name" value="thioredoxin"/>
    <property type="match status" value="1"/>
</dbReference>
<feature type="domain" description="Thioredoxin" evidence="10">
    <location>
        <begin position="1"/>
        <end position="113"/>
    </location>
</feature>
<dbReference type="Gene3D" id="3.40.30.10">
    <property type="entry name" value="Glutaredoxin"/>
    <property type="match status" value="1"/>
</dbReference>
<dbReference type="PROSITE" id="PS00194">
    <property type="entry name" value="THIOREDOXIN_1"/>
    <property type="match status" value="1"/>
</dbReference>
<reference evidence="11 12" key="1">
    <citation type="submission" date="2019-03" db="EMBL/GenBank/DDBJ databases">
        <title>The complete genome sequence of Swingsia samuiensis NBRC107927(T).</title>
        <authorList>
            <person name="Chua K.-O."/>
            <person name="Chan K.-G."/>
            <person name="See-Too W.-S."/>
        </authorList>
    </citation>
    <scope>NUCLEOTIDE SEQUENCE [LARGE SCALE GENOMIC DNA]</scope>
    <source>
        <strain evidence="11 12">AH83</strain>
    </source>
</reference>
<evidence type="ECO:0000313" key="11">
    <source>
        <dbReference type="EMBL" id="QDH16661.1"/>
    </source>
</evidence>
<dbReference type="SUPFAM" id="SSF52833">
    <property type="entry name" value="Thioredoxin-like"/>
    <property type="match status" value="1"/>
</dbReference>
<dbReference type="PROSITE" id="PS51352">
    <property type="entry name" value="THIOREDOXIN_2"/>
    <property type="match status" value="1"/>
</dbReference>
<dbReference type="NCBIfam" id="NF006898">
    <property type="entry name" value="PRK09381.1"/>
    <property type="match status" value="1"/>
</dbReference>
<organism evidence="11 12">
    <name type="scientific">Swingsia samuiensis</name>
    <dbReference type="NCBI Taxonomy" id="1293412"/>
    <lineage>
        <taxon>Bacteria</taxon>
        <taxon>Pseudomonadati</taxon>
        <taxon>Pseudomonadota</taxon>
        <taxon>Alphaproteobacteria</taxon>
        <taxon>Acetobacterales</taxon>
        <taxon>Acetobacteraceae</taxon>
        <taxon>Swingsia</taxon>
    </lineage>
</organism>
<evidence type="ECO:0000256" key="9">
    <source>
        <dbReference type="PIRSR" id="PIRSR000077-4"/>
    </source>
</evidence>
<keyword evidence="3" id="KW-0249">Electron transport</keyword>
<dbReference type="PANTHER" id="PTHR45663:SF11">
    <property type="entry name" value="GEO12009P1"/>
    <property type="match status" value="1"/>
</dbReference>
<dbReference type="Pfam" id="PF00085">
    <property type="entry name" value="Thioredoxin"/>
    <property type="match status" value="1"/>
</dbReference>
<evidence type="ECO:0000313" key="12">
    <source>
        <dbReference type="Proteomes" id="UP000316313"/>
    </source>
</evidence>
<dbReference type="KEGG" id="ssam:E3D00_03030"/>
<evidence type="ECO:0000256" key="8">
    <source>
        <dbReference type="PIRSR" id="PIRSR000077-1"/>
    </source>
</evidence>
<dbReference type="GO" id="GO:0015035">
    <property type="term" value="F:protein-disulfide reductase activity"/>
    <property type="evidence" value="ECO:0007669"/>
    <property type="project" value="UniProtKB-UniRule"/>
</dbReference>
<keyword evidence="12" id="KW-1185">Reference proteome</keyword>
<dbReference type="CDD" id="cd02947">
    <property type="entry name" value="TRX_family"/>
    <property type="match status" value="1"/>
</dbReference>
<evidence type="ECO:0000256" key="5">
    <source>
        <dbReference type="ARBA" id="ARBA00023284"/>
    </source>
</evidence>
<comment type="similarity">
    <text evidence="1 7">Belongs to the thioredoxin family.</text>
</comment>
<name>A0A4Y6UJU1_9PROT</name>
<dbReference type="OrthoDB" id="9790390at2"/>
<evidence type="ECO:0000256" key="1">
    <source>
        <dbReference type="ARBA" id="ARBA00008987"/>
    </source>
</evidence>
<feature type="site" description="Contributes to redox potential value" evidence="8">
    <location>
        <position position="39"/>
    </location>
</feature>
<keyword evidence="2" id="KW-0813">Transport</keyword>
<dbReference type="PANTHER" id="PTHR45663">
    <property type="entry name" value="GEO12009P1"/>
    <property type="match status" value="1"/>
</dbReference>
<feature type="disulfide bond" description="Redox-active" evidence="9">
    <location>
        <begin position="38"/>
        <end position="41"/>
    </location>
</feature>
<proteinExistence type="inferred from homology"/>
<dbReference type="InterPro" id="IPR017937">
    <property type="entry name" value="Thioredoxin_CS"/>
</dbReference>
<keyword evidence="4 9" id="KW-1015">Disulfide bond</keyword>
<dbReference type="FunFam" id="3.40.30.10:FF:000001">
    <property type="entry name" value="Thioredoxin"/>
    <property type="match status" value="1"/>
</dbReference>
<dbReference type="PRINTS" id="PR00421">
    <property type="entry name" value="THIOREDOXIN"/>
</dbReference>
<evidence type="ECO:0000256" key="6">
    <source>
        <dbReference type="NCBIfam" id="TIGR01068"/>
    </source>
</evidence>
<dbReference type="InterPro" id="IPR005746">
    <property type="entry name" value="Thioredoxin"/>
</dbReference>
<feature type="active site" description="Nucleophile" evidence="8">
    <location>
        <position position="38"/>
    </location>
</feature>
<evidence type="ECO:0000256" key="4">
    <source>
        <dbReference type="ARBA" id="ARBA00023157"/>
    </source>
</evidence>
<evidence type="ECO:0000256" key="7">
    <source>
        <dbReference type="PIRNR" id="PIRNR000077"/>
    </source>
</evidence>
<feature type="site" description="Contributes to redox potential value" evidence="8">
    <location>
        <position position="40"/>
    </location>
</feature>